<accession>A0ACA9QBS3</accession>
<proteinExistence type="predicted"/>
<gene>
    <name evidence="1" type="ORF">ACOLOM_LOCUS12381</name>
</gene>
<sequence length="190" mass="21773">PPADIHVFQQIRETCRCLISRLSAMIDSLIPRIAGGLIICNCSSLTRRQFEMREEIEYWQALYRSRERIPLSYWTYYGYVTPKPKRRGINWSNIRLDLNMAETIIKMSTPSGAALGETGVPSILVLSVVPHPTDHRSTKNIGERPWKSIPHLSRSEHVYEYNVHPQPDGMNSSEDQGEGLRGQVIYMMAE</sequence>
<evidence type="ECO:0000313" key="2">
    <source>
        <dbReference type="Proteomes" id="UP000789525"/>
    </source>
</evidence>
<feature type="non-terminal residue" evidence="1">
    <location>
        <position position="190"/>
    </location>
</feature>
<organism evidence="1 2">
    <name type="scientific">Acaulospora colombiana</name>
    <dbReference type="NCBI Taxonomy" id="27376"/>
    <lineage>
        <taxon>Eukaryota</taxon>
        <taxon>Fungi</taxon>
        <taxon>Fungi incertae sedis</taxon>
        <taxon>Mucoromycota</taxon>
        <taxon>Glomeromycotina</taxon>
        <taxon>Glomeromycetes</taxon>
        <taxon>Diversisporales</taxon>
        <taxon>Acaulosporaceae</taxon>
        <taxon>Acaulospora</taxon>
    </lineage>
</organism>
<dbReference type="EMBL" id="CAJVPT010049867">
    <property type="protein sequence ID" value="CAG8744888.1"/>
    <property type="molecule type" value="Genomic_DNA"/>
</dbReference>
<protein>
    <submittedName>
        <fullName evidence="1">1925_t:CDS:1</fullName>
    </submittedName>
</protein>
<name>A0ACA9QBS3_9GLOM</name>
<dbReference type="Proteomes" id="UP000789525">
    <property type="component" value="Unassembled WGS sequence"/>
</dbReference>
<feature type="non-terminal residue" evidence="1">
    <location>
        <position position="1"/>
    </location>
</feature>
<reference evidence="1" key="1">
    <citation type="submission" date="2021-06" db="EMBL/GenBank/DDBJ databases">
        <authorList>
            <person name="Kallberg Y."/>
            <person name="Tangrot J."/>
            <person name="Rosling A."/>
        </authorList>
    </citation>
    <scope>NUCLEOTIDE SEQUENCE</scope>
    <source>
        <strain evidence="1">CL356</strain>
    </source>
</reference>
<keyword evidence="2" id="KW-1185">Reference proteome</keyword>
<comment type="caution">
    <text evidence="1">The sequence shown here is derived from an EMBL/GenBank/DDBJ whole genome shotgun (WGS) entry which is preliminary data.</text>
</comment>
<evidence type="ECO:0000313" key="1">
    <source>
        <dbReference type="EMBL" id="CAG8744888.1"/>
    </source>
</evidence>